<keyword evidence="1" id="KW-1133">Transmembrane helix</keyword>
<protein>
    <recommendedName>
        <fullName evidence="2">CAAX prenyl protease 2/Lysostaphin resistance protein A-like domain-containing protein</fullName>
    </recommendedName>
</protein>
<feature type="transmembrane region" description="Helical" evidence="1">
    <location>
        <begin position="129"/>
        <end position="152"/>
    </location>
</feature>
<evidence type="ECO:0000313" key="3">
    <source>
        <dbReference type="EMBL" id="GAA4284397.1"/>
    </source>
</evidence>
<dbReference type="Pfam" id="PF02517">
    <property type="entry name" value="Rce1-like"/>
    <property type="match status" value="1"/>
</dbReference>
<name>A0ABP8EK97_9MICO</name>
<feature type="transmembrane region" description="Helical" evidence="1">
    <location>
        <begin position="164"/>
        <end position="190"/>
    </location>
</feature>
<feature type="domain" description="CAAX prenyl protease 2/Lysostaphin resistance protein A-like" evidence="2">
    <location>
        <begin position="126"/>
        <end position="209"/>
    </location>
</feature>
<keyword evidence="1" id="KW-0812">Transmembrane</keyword>
<sequence length="219" mass="22539">MLVAAIVVPLAAGISALYLTFTVPYESREFFRYSAILAACWVAVFAVGTAIGVRRSRGQASGSEAAGGARQPDREPVSLRRACGTGVAFGAVIGLISVVGALALSLIPLTAGLVESVLGPIRAENFVPVFFTALIVGMAEELAFRGGVFAALPARKVLWSTVIYALATAATLNPALVLAAVVLGAPLAWLRARTGHVLASVAAHAVWTCVTLGLLTVIL</sequence>
<organism evidence="3 4">
    <name type="scientific">Brevibacterium daeguense</name>
    <dbReference type="NCBI Taxonomy" id="909936"/>
    <lineage>
        <taxon>Bacteria</taxon>
        <taxon>Bacillati</taxon>
        <taxon>Actinomycetota</taxon>
        <taxon>Actinomycetes</taxon>
        <taxon>Micrococcales</taxon>
        <taxon>Brevibacteriaceae</taxon>
        <taxon>Brevibacterium</taxon>
    </lineage>
</organism>
<gene>
    <name evidence="3" type="ORF">GCM10022261_19280</name>
</gene>
<feature type="transmembrane region" description="Helical" evidence="1">
    <location>
        <begin position="87"/>
        <end position="109"/>
    </location>
</feature>
<dbReference type="Proteomes" id="UP001501586">
    <property type="component" value="Unassembled WGS sequence"/>
</dbReference>
<keyword evidence="1" id="KW-0472">Membrane</keyword>
<dbReference type="EMBL" id="BAABAZ010000006">
    <property type="protein sequence ID" value="GAA4284397.1"/>
    <property type="molecule type" value="Genomic_DNA"/>
</dbReference>
<reference evidence="4" key="1">
    <citation type="journal article" date="2019" name="Int. J. Syst. Evol. Microbiol.">
        <title>The Global Catalogue of Microorganisms (GCM) 10K type strain sequencing project: providing services to taxonomists for standard genome sequencing and annotation.</title>
        <authorList>
            <consortium name="The Broad Institute Genomics Platform"/>
            <consortium name="The Broad Institute Genome Sequencing Center for Infectious Disease"/>
            <person name="Wu L."/>
            <person name="Ma J."/>
        </authorList>
    </citation>
    <scope>NUCLEOTIDE SEQUENCE [LARGE SCALE GENOMIC DNA]</scope>
    <source>
        <strain evidence="4">JCM 17458</strain>
    </source>
</reference>
<feature type="transmembrane region" description="Helical" evidence="1">
    <location>
        <begin position="32"/>
        <end position="53"/>
    </location>
</feature>
<accession>A0ABP8EK97</accession>
<keyword evidence="4" id="KW-1185">Reference proteome</keyword>
<evidence type="ECO:0000256" key="1">
    <source>
        <dbReference type="SAM" id="Phobius"/>
    </source>
</evidence>
<evidence type="ECO:0000313" key="4">
    <source>
        <dbReference type="Proteomes" id="UP001501586"/>
    </source>
</evidence>
<proteinExistence type="predicted"/>
<feature type="transmembrane region" description="Helical" evidence="1">
    <location>
        <begin position="196"/>
        <end position="218"/>
    </location>
</feature>
<evidence type="ECO:0000259" key="2">
    <source>
        <dbReference type="Pfam" id="PF02517"/>
    </source>
</evidence>
<comment type="caution">
    <text evidence="3">The sequence shown here is derived from an EMBL/GenBank/DDBJ whole genome shotgun (WGS) entry which is preliminary data.</text>
</comment>
<dbReference type="InterPro" id="IPR003675">
    <property type="entry name" value="Rce1/LyrA-like_dom"/>
</dbReference>